<dbReference type="RefSeq" id="WP_336392819.1">
    <property type="nucleotide sequence ID" value="NZ_JBAPLV010000028.1"/>
</dbReference>
<sequence>MPITDLADLTGLDLAPATAADRFRALTPAADVEPGPSARWRLLTRYADIAL</sequence>
<protein>
    <submittedName>
        <fullName evidence="1">Uncharacterized protein</fullName>
    </submittedName>
</protein>
<organism evidence="1 2">
    <name type="scientific">Klenkia terrae</name>
    <dbReference type="NCBI Taxonomy" id="1052259"/>
    <lineage>
        <taxon>Bacteria</taxon>
        <taxon>Bacillati</taxon>
        <taxon>Actinomycetota</taxon>
        <taxon>Actinomycetes</taxon>
        <taxon>Geodermatophilales</taxon>
        <taxon>Geodermatophilaceae</taxon>
        <taxon>Klenkia</taxon>
    </lineage>
</organism>
<gene>
    <name evidence="1" type="ORF">UXQ13_19740</name>
</gene>
<accession>A0ABU8EAQ0</accession>
<evidence type="ECO:0000313" key="2">
    <source>
        <dbReference type="Proteomes" id="UP001373496"/>
    </source>
</evidence>
<comment type="caution">
    <text evidence="1">The sequence shown here is derived from an EMBL/GenBank/DDBJ whole genome shotgun (WGS) entry which is preliminary data.</text>
</comment>
<dbReference type="Proteomes" id="UP001373496">
    <property type="component" value="Unassembled WGS sequence"/>
</dbReference>
<dbReference type="EMBL" id="JBAPLV010000028">
    <property type="protein sequence ID" value="MEI4280716.1"/>
    <property type="molecule type" value="Genomic_DNA"/>
</dbReference>
<keyword evidence="2" id="KW-1185">Reference proteome</keyword>
<name>A0ABU8EAQ0_9ACTN</name>
<proteinExistence type="predicted"/>
<evidence type="ECO:0000313" key="1">
    <source>
        <dbReference type="EMBL" id="MEI4280716.1"/>
    </source>
</evidence>
<reference evidence="1 2" key="1">
    <citation type="submission" date="2024-03" db="EMBL/GenBank/DDBJ databases">
        <title>Draft genome sequence of Klenkia terrae.</title>
        <authorList>
            <person name="Duangmal K."/>
            <person name="Chantavorakit T."/>
        </authorList>
    </citation>
    <scope>NUCLEOTIDE SEQUENCE [LARGE SCALE GENOMIC DNA]</scope>
    <source>
        <strain evidence="1 2">JCM 17786</strain>
    </source>
</reference>